<dbReference type="NCBIfam" id="NF033631">
    <property type="entry name" value="SLATT_5"/>
    <property type="match status" value="1"/>
</dbReference>
<evidence type="ECO:0000313" key="4">
    <source>
        <dbReference type="Proteomes" id="UP000265600"/>
    </source>
</evidence>
<dbReference type="AlphaFoldDB" id="A0A3A4N8C1"/>
<keyword evidence="1" id="KW-1133">Transmembrane helix</keyword>
<feature type="domain" description="SMODS and SLOG-associating 2TM effector" evidence="2">
    <location>
        <begin position="16"/>
        <end position="228"/>
    </location>
</feature>
<feature type="transmembrane region" description="Helical" evidence="1">
    <location>
        <begin position="44"/>
        <end position="64"/>
    </location>
</feature>
<keyword evidence="1" id="KW-0812">Transmembrane</keyword>
<protein>
    <recommendedName>
        <fullName evidence="2">SMODS and SLOG-associating 2TM effector domain-containing protein</fullName>
    </recommendedName>
</protein>
<keyword evidence="1" id="KW-0472">Membrane</keyword>
<name>A0A3A4N8C1_9STRE</name>
<evidence type="ECO:0000259" key="2">
    <source>
        <dbReference type="Pfam" id="PF18160"/>
    </source>
</evidence>
<feature type="transmembrane region" description="Helical" evidence="1">
    <location>
        <begin position="76"/>
        <end position="94"/>
    </location>
</feature>
<sequence length="234" mass="28149">MSEILDFKDRDIDYEINLKYNSIDIVRSARINTSKRLYEYAEKWELIFLAMSIMSTGLLVYSLIKPENKDRLALSALFSIYSLLVQNFVVKLNYNERALKLHYHQLELEDFLLELKSIIFQKSLSDDEKINKYQQIMSRYQISLRGNENHSYYDHKCAKKYQVRKYGQGDSQSDKESKVIDETSEDDKKKCWLKNAFIYIEKFIKRHDFSWNKIIIWFQYLLIPLVLIWYLVLS</sequence>
<evidence type="ECO:0000256" key="1">
    <source>
        <dbReference type="SAM" id="Phobius"/>
    </source>
</evidence>
<dbReference type="InterPro" id="IPR041115">
    <property type="entry name" value="SLATT_5"/>
</dbReference>
<comment type="caution">
    <text evidence="3">The sequence shown here is derived from an EMBL/GenBank/DDBJ whole genome shotgun (WGS) entry which is preliminary data.</text>
</comment>
<organism evidence="3 4">
    <name type="scientific">Streptococcus pseudopneumoniae</name>
    <dbReference type="NCBI Taxonomy" id="257758"/>
    <lineage>
        <taxon>Bacteria</taxon>
        <taxon>Bacillati</taxon>
        <taxon>Bacillota</taxon>
        <taxon>Bacilli</taxon>
        <taxon>Lactobacillales</taxon>
        <taxon>Streptococcaceae</taxon>
        <taxon>Streptococcus</taxon>
    </lineage>
</organism>
<dbReference type="RefSeq" id="WP_119946859.1">
    <property type="nucleotide sequence ID" value="NZ_PTTJ01000078.1"/>
</dbReference>
<proteinExistence type="predicted"/>
<dbReference type="Pfam" id="PF18160">
    <property type="entry name" value="SLATT_5"/>
    <property type="match status" value="1"/>
</dbReference>
<evidence type="ECO:0000313" key="3">
    <source>
        <dbReference type="EMBL" id="RJP12710.1"/>
    </source>
</evidence>
<dbReference type="Proteomes" id="UP000265600">
    <property type="component" value="Unassembled WGS sequence"/>
</dbReference>
<accession>A0A3A4N8C1</accession>
<dbReference type="EMBL" id="PTTJ01000078">
    <property type="protein sequence ID" value="RJP12710.1"/>
    <property type="molecule type" value="Genomic_DNA"/>
</dbReference>
<gene>
    <name evidence="3" type="ORF">C5O69_05365</name>
</gene>
<feature type="transmembrane region" description="Helical" evidence="1">
    <location>
        <begin position="214"/>
        <end position="232"/>
    </location>
</feature>
<reference evidence="4" key="1">
    <citation type="submission" date="2018-02" db="EMBL/GenBank/DDBJ databases">
        <authorList>
            <person name="Handem S."/>
        </authorList>
    </citation>
    <scope>NUCLEOTIDE SEQUENCE [LARGE SCALE GENOMIC DNA]</scope>
    <source>
        <strain evidence="4">Spain3473</strain>
    </source>
</reference>